<accession>A0ABN6U7K2</accession>
<evidence type="ECO:0000313" key="1">
    <source>
        <dbReference type="EMBL" id="BDU01243.1"/>
    </source>
</evidence>
<evidence type="ECO:0000313" key="2">
    <source>
        <dbReference type="Proteomes" id="UP001317870"/>
    </source>
</evidence>
<protein>
    <recommendedName>
        <fullName evidence="3">Secreted protein</fullName>
    </recommendedName>
</protein>
<organism evidence="1 2">
    <name type="scientific">Nocardia sputorum</name>
    <dbReference type="NCBI Taxonomy" id="2984338"/>
    <lineage>
        <taxon>Bacteria</taxon>
        <taxon>Bacillati</taxon>
        <taxon>Actinomycetota</taxon>
        <taxon>Actinomycetes</taxon>
        <taxon>Mycobacteriales</taxon>
        <taxon>Nocardiaceae</taxon>
        <taxon>Nocardia</taxon>
    </lineage>
</organism>
<gene>
    <name evidence="1" type="ORF">IFM12276_42710</name>
</gene>
<evidence type="ECO:0008006" key="3">
    <source>
        <dbReference type="Google" id="ProtNLM"/>
    </source>
</evidence>
<sequence length="116" mass="11602">MPVQGSNSWVAVLAACVVVVAGAPPDSSPHEAAPSTSAIAKGTNVIRCAIQPSCPPVCRAGLYQSRTARFRGGRGRVPRFSCGCAGGRISIAEIGTALEVSIGVGKPSSATGPPDT</sequence>
<dbReference type="EMBL" id="AP026978">
    <property type="protein sequence ID" value="BDU01243.1"/>
    <property type="molecule type" value="Genomic_DNA"/>
</dbReference>
<dbReference type="Proteomes" id="UP001317870">
    <property type="component" value="Chromosome"/>
</dbReference>
<proteinExistence type="predicted"/>
<reference evidence="1 2" key="1">
    <citation type="submission" date="2022-11" db="EMBL/GenBank/DDBJ databases">
        <title>Genome Sequencing of Nocardia sp. ON39_IFM12276 and assembly.</title>
        <authorList>
            <person name="Shimojima M."/>
            <person name="Toyokawa M."/>
            <person name="Uesaka K."/>
        </authorList>
    </citation>
    <scope>NUCLEOTIDE SEQUENCE [LARGE SCALE GENOMIC DNA]</scope>
    <source>
        <strain evidence="1 2">IFM 12276</strain>
    </source>
</reference>
<name>A0ABN6U7K2_9NOCA</name>
<keyword evidence="2" id="KW-1185">Reference proteome</keyword>